<dbReference type="Proteomes" id="UP001221757">
    <property type="component" value="Unassembled WGS sequence"/>
</dbReference>
<comment type="caution">
    <text evidence="1">The sequence shown here is derived from an EMBL/GenBank/DDBJ whole genome shotgun (WGS) entry which is preliminary data.</text>
</comment>
<dbReference type="EMBL" id="JARKIE010000083">
    <property type="protein sequence ID" value="KAJ7687942.1"/>
    <property type="molecule type" value="Genomic_DNA"/>
</dbReference>
<name>A0AAD7GH99_MYCRO</name>
<reference evidence="1" key="1">
    <citation type="submission" date="2023-03" db="EMBL/GenBank/DDBJ databases">
        <title>Massive genome expansion in bonnet fungi (Mycena s.s.) driven by repeated elements and novel gene families across ecological guilds.</title>
        <authorList>
            <consortium name="Lawrence Berkeley National Laboratory"/>
            <person name="Harder C.B."/>
            <person name="Miyauchi S."/>
            <person name="Viragh M."/>
            <person name="Kuo A."/>
            <person name="Thoen E."/>
            <person name="Andreopoulos B."/>
            <person name="Lu D."/>
            <person name="Skrede I."/>
            <person name="Drula E."/>
            <person name="Henrissat B."/>
            <person name="Morin E."/>
            <person name="Kohler A."/>
            <person name="Barry K."/>
            <person name="LaButti K."/>
            <person name="Morin E."/>
            <person name="Salamov A."/>
            <person name="Lipzen A."/>
            <person name="Mereny Z."/>
            <person name="Hegedus B."/>
            <person name="Baldrian P."/>
            <person name="Stursova M."/>
            <person name="Weitz H."/>
            <person name="Taylor A."/>
            <person name="Grigoriev I.V."/>
            <person name="Nagy L.G."/>
            <person name="Martin F."/>
            <person name="Kauserud H."/>
        </authorList>
    </citation>
    <scope>NUCLEOTIDE SEQUENCE</scope>
    <source>
        <strain evidence="1">CBHHK067</strain>
    </source>
</reference>
<dbReference type="AlphaFoldDB" id="A0AAD7GH99"/>
<evidence type="ECO:0000313" key="1">
    <source>
        <dbReference type="EMBL" id="KAJ7687942.1"/>
    </source>
</evidence>
<keyword evidence="2" id="KW-1185">Reference proteome</keyword>
<organism evidence="1 2">
    <name type="scientific">Mycena rosella</name>
    <name type="common">Pink bonnet</name>
    <name type="synonym">Agaricus rosellus</name>
    <dbReference type="NCBI Taxonomy" id="1033263"/>
    <lineage>
        <taxon>Eukaryota</taxon>
        <taxon>Fungi</taxon>
        <taxon>Dikarya</taxon>
        <taxon>Basidiomycota</taxon>
        <taxon>Agaricomycotina</taxon>
        <taxon>Agaricomycetes</taxon>
        <taxon>Agaricomycetidae</taxon>
        <taxon>Agaricales</taxon>
        <taxon>Marasmiineae</taxon>
        <taxon>Mycenaceae</taxon>
        <taxon>Mycena</taxon>
    </lineage>
</organism>
<protein>
    <submittedName>
        <fullName evidence="1">Uncharacterized protein</fullName>
    </submittedName>
</protein>
<accession>A0AAD7GH99</accession>
<gene>
    <name evidence="1" type="ORF">B0H17DRAFT_1135952</name>
</gene>
<sequence length="144" mass="16182">MPYLRNDHADQTECPERPEELFAETSAHKVCGIGGTFEPTSNFQRRCLVIIRDIRARRSAVSLAWSWRYSLTGPAKSIPVYLSLFCLLKIFRPSWANLHMGASNVQQSWFAAAADQANHFIKVLVGGNRSSSALHRGQKPMHVV</sequence>
<evidence type="ECO:0000313" key="2">
    <source>
        <dbReference type="Proteomes" id="UP001221757"/>
    </source>
</evidence>
<proteinExistence type="predicted"/>